<comment type="caution">
    <text evidence="2">The sequence shown here is derived from an EMBL/GenBank/DDBJ whole genome shotgun (WGS) entry which is preliminary data.</text>
</comment>
<keyword evidence="3" id="KW-1185">Reference proteome</keyword>
<dbReference type="Proteomes" id="UP000007148">
    <property type="component" value="Unassembled WGS sequence"/>
</dbReference>
<dbReference type="OrthoDB" id="10640998at2759"/>
<evidence type="ECO:0000313" key="2">
    <source>
        <dbReference type="EMBL" id="CCA70167.1"/>
    </source>
</evidence>
<feature type="region of interest" description="Disordered" evidence="1">
    <location>
        <begin position="125"/>
        <end position="147"/>
    </location>
</feature>
<accession>G4TFR8</accession>
<dbReference type="EMBL" id="CAFZ01000074">
    <property type="protein sequence ID" value="CCA70167.1"/>
    <property type="molecule type" value="Genomic_DNA"/>
</dbReference>
<evidence type="ECO:0000313" key="3">
    <source>
        <dbReference type="Proteomes" id="UP000007148"/>
    </source>
</evidence>
<reference evidence="2 3" key="1">
    <citation type="journal article" date="2011" name="PLoS Pathog.">
        <title>Endophytic Life Strategies Decoded by Genome and Transcriptome Analyses of the Mutualistic Root Symbiont Piriformospora indica.</title>
        <authorList>
            <person name="Zuccaro A."/>
            <person name="Lahrmann U."/>
            <person name="Guldener U."/>
            <person name="Langen G."/>
            <person name="Pfiffi S."/>
            <person name="Biedenkopf D."/>
            <person name="Wong P."/>
            <person name="Samans B."/>
            <person name="Grimm C."/>
            <person name="Basiewicz M."/>
            <person name="Murat C."/>
            <person name="Martin F."/>
            <person name="Kogel K.H."/>
        </authorList>
    </citation>
    <scope>NUCLEOTIDE SEQUENCE [LARGE SCALE GENOMIC DNA]</scope>
    <source>
        <strain evidence="2 3">DSM 11827</strain>
    </source>
</reference>
<feature type="region of interest" description="Disordered" evidence="1">
    <location>
        <begin position="35"/>
        <end position="58"/>
    </location>
</feature>
<sequence length="219" mass="23608">MQTTITSVEGSVGTVQTIVNTVVDVRVLSPSLSQWAGAHSTNDDSNDDNESTFSINTDTSNAQAGFATVLDQRMVSRATFDVHDWRWNNDIPGAVPEDGGPTPRVRTLSLVQGILRPIPQSVPETLPSLYAPSSGANGEEDEDDRTEADSIWAHALNCDNLIATTASQQNLFPGVPDDAPLIHNPPEAFEDFPDLEIIIASLRAWDTEGGDNTPVNQQN</sequence>
<name>G4TFR8_SERID</name>
<gene>
    <name evidence="2" type="ORF">PIIN_04106</name>
</gene>
<dbReference type="HOGENOM" id="CLU_1261971_0_0_1"/>
<evidence type="ECO:0000256" key="1">
    <source>
        <dbReference type="SAM" id="MobiDB-lite"/>
    </source>
</evidence>
<dbReference type="InParanoid" id="G4TFR8"/>
<dbReference type="AlphaFoldDB" id="G4TFR8"/>
<organism evidence="2 3">
    <name type="scientific">Serendipita indica (strain DSM 11827)</name>
    <name type="common">Root endophyte fungus</name>
    <name type="synonym">Piriformospora indica</name>
    <dbReference type="NCBI Taxonomy" id="1109443"/>
    <lineage>
        <taxon>Eukaryota</taxon>
        <taxon>Fungi</taxon>
        <taxon>Dikarya</taxon>
        <taxon>Basidiomycota</taxon>
        <taxon>Agaricomycotina</taxon>
        <taxon>Agaricomycetes</taxon>
        <taxon>Sebacinales</taxon>
        <taxon>Serendipitaceae</taxon>
        <taxon>Serendipita</taxon>
    </lineage>
</organism>
<protein>
    <submittedName>
        <fullName evidence="2">Uncharacterized protein</fullName>
    </submittedName>
</protein>
<proteinExistence type="predicted"/>